<proteinExistence type="predicted"/>
<organism evidence="1 2">
    <name type="scientific">Gigaspora margarita</name>
    <dbReference type="NCBI Taxonomy" id="4874"/>
    <lineage>
        <taxon>Eukaryota</taxon>
        <taxon>Fungi</taxon>
        <taxon>Fungi incertae sedis</taxon>
        <taxon>Mucoromycota</taxon>
        <taxon>Glomeromycotina</taxon>
        <taxon>Glomeromycetes</taxon>
        <taxon>Diversisporales</taxon>
        <taxon>Gigasporaceae</taxon>
        <taxon>Gigaspora</taxon>
    </lineage>
</organism>
<sequence>YFLRELRHKGLSIDDLKRFFSINPYWKLPEYCQAESAFTELCKAGNKAPFLAFMQQLLNSKAFRVRIALIGLIISRLCVDNEQGAEQAIVFLKAVGKLNNLSTGYKQTIERMLSNNQSLL</sequence>
<dbReference type="Proteomes" id="UP000789901">
    <property type="component" value="Unassembled WGS sequence"/>
</dbReference>
<name>A0ABN7XM46_GIGMA</name>
<keyword evidence="2" id="KW-1185">Reference proteome</keyword>
<accession>A0ABN7XM46</accession>
<evidence type="ECO:0000313" key="1">
    <source>
        <dbReference type="EMBL" id="CAG8856396.1"/>
    </source>
</evidence>
<feature type="non-terminal residue" evidence="1">
    <location>
        <position position="1"/>
    </location>
</feature>
<comment type="caution">
    <text evidence="1">The sequence shown here is derived from an EMBL/GenBank/DDBJ whole genome shotgun (WGS) entry which is preliminary data.</text>
</comment>
<evidence type="ECO:0000313" key="2">
    <source>
        <dbReference type="Proteomes" id="UP000789901"/>
    </source>
</evidence>
<protein>
    <submittedName>
        <fullName evidence="1">22950_t:CDS:1</fullName>
    </submittedName>
</protein>
<feature type="non-terminal residue" evidence="1">
    <location>
        <position position="120"/>
    </location>
</feature>
<reference evidence="1 2" key="1">
    <citation type="submission" date="2021-06" db="EMBL/GenBank/DDBJ databases">
        <authorList>
            <person name="Kallberg Y."/>
            <person name="Tangrot J."/>
            <person name="Rosling A."/>
        </authorList>
    </citation>
    <scope>NUCLEOTIDE SEQUENCE [LARGE SCALE GENOMIC DNA]</scope>
    <source>
        <strain evidence="1 2">120-4 pot B 10/14</strain>
    </source>
</reference>
<gene>
    <name evidence="1" type="ORF">GMARGA_LOCUS45217</name>
</gene>
<dbReference type="EMBL" id="CAJVQB010159646">
    <property type="protein sequence ID" value="CAG8856396.1"/>
    <property type="molecule type" value="Genomic_DNA"/>
</dbReference>